<accession>A0A3M6UFJ8</accession>
<comment type="caution">
    <text evidence="2">The sequence shown here is derived from an EMBL/GenBank/DDBJ whole genome shotgun (WGS) entry which is preliminary data.</text>
</comment>
<dbReference type="EMBL" id="RCHS01001653">
    <property type="protein sequence ID" value="RMX52376.1"/>
    <property type="molecule type" value="Genomic_DNA"/>
</dbReference>
<name>A0A3M6UFJ8_POCDA</name>
<dbReference type="Proteomes" id="UP000275408">
    <property type="component" value="Unassembled WGS sequence"/>
</dbReference>
<keyword evidence="3" id="KW-1185">Reference proteome</keyword>
<feature type="compositionally biased region" description="Basic and acidic residues" evidence="1">
    <location>
        <begin position="162"/>
        <end position="171"/>
    </location>
</feature>
<protein>
    <submittedName>
        <fullName evidence="2">Uncharacterized protein</fullName>
    </submittedName>
</protein>
<dbReference type="OrthoDB" id="5978601at2759"/>
<feature type="compositionally biased region" description="Polar residues" evidence="1">
    <location>
        <begin position="242"/>
        <end position="252"/>
    </location>
</feature>
<organism evidence="2 3">
    <name type="scientific">Pocillopora damicornis</name>
    <name type="common">Cauliflower coral</name>
    <name type="synonym">Millepora damicornis</name>
    <dbReference type="NCBI Taxonomy" id="46731"/>
    <lineage>
        <taxon>Eukaryota</taxon>
        <taxon>Metazoa</taxon>
        <taxon>Cnidaria</taxon>
        <taxon>Anthozoa</taxon>
        <taxon>Hexacorallia</taxon>
        <taxon>Scleractinia</taxon>
        <taxon>Astrocoeniina</taxon>
        <taxon>Pocilloporidae</taxon>
        <taxon>Pocillopora</taxon>
    </lineage>
</organism>
<evidence type="ECO:0000256" key="1">
    <source>
        <dbReference type="SAM" id="MobiDB-lite"/>
    </source>
</evidence>
<feature type="compositionally biased region" description="Basic residues" evidence="1">
    <location>
        <begin position="195"/>
        <end position="207"/>
    </location>
</feature>
<evidence type="ECO:0000313" key="3">
    <source>
        <dbReference type="Proteomes" id="UP000275408"/>
    </source>
</evidence>
<sequence length="331" mass="36751">MKQDNRTVMTSAVRRLGQEISKLGLRMRNRSPSGSDSDVFSSTDELAGKSSLDVQSENTLSEDNLENDGASGSNSVEQLITQRRHSRNDLDEDVECKERRSSIKAALRPVLSRKARSDLAKYTRPNQDLNLKQFDERKGSSANGFSEESLKENNVDGLGTDKNGKGEERSCEMSSATYRVAVGESQTEEHDDKKIKAKRPRRPKRSKSFTGLLNWRHGAKQPNKQANGNDSGKPGARKLVRTRSNSFSGNVDSIRSTKNAISRTLPNHNYMAEDVNETNGNNTAKLCPQIYVTSSSNGEECANGKRLSYMALKGFRFEQGMIETDLCSTEL</sequence>
<proteinExistence type="predicted"/>
<feature type="compositionally biased region" description="Polar residues" evidence="1">
    <location>
        <begin position="52"/>
        <end position="62"/>
    </location>
</feature>
<feature type="compositionally biased region" description="Polar residues" evidence="1">
    <location>
        <begin position="70"/>
        <end position="81"/>
    </location>
</feature>
<evidence type="ECO:0000313" key="2">
    <source>
        <dbReference type="EMBL" id="RMX52376.1"/>
    </source>
</evidence>
<reference evidence="2 3" key="1">
    <citation type="journal article" date="2018" name="Sci. Rep.">
        <title>Comparative analysis of the Pocillopora damicornis genome highlights role of immune system in coral evolution.</title>
        <authorList>
            <person name="Cunning R."/>
            <person name="Bay R.A."/>
            <person name="Gillette P."/>
            <person name="Baker A.C."/>
            <person name="Traylor-Knowles N."/>
        </authorList>
    </citation>
    <scope>NUCLEOTIDE SEQUENCE [LARGE SCALE GENOMIC DNA]</scope>
    <source>
        <strain evidence="2">RSMAS</strain>
        <tissue evidence="2">Whole animal</tissue>
    </source>
</reference>
<feature type="region of interest" description="Disordered" evidence="1">
    <location>
        <begin position="130"/>
        <end position="252"/>
    </location>
</feature>
<feature type="region of interest" description="Disordered" evidence="1">
    <location>
        <begin position="23"/>
        <end position="99"/>
    </location>
</feature>
<feature type="compositionally biased region" description="Low complexity" evidence="1">
    <location>
        <begin position="31"/>
        <end position="44"/>
    </location>
</feature>
<dbReference type="AlphaFoldDB" id="A0A3M6UFJ8"/>
<gene>
    <name evidence="2" type="ORF">pdam_00014385</name>
</gene>